<reference evidence="1 2" key="1">
    <citation type="journal article" date="2018" name="Sci. Rep.">
        <title>Genomic signatures of local adaptation to the degree of environmental predictability in rotifers.</title>
        <authorList>
            <person name="Franch-Gras L."/>
            <person name="Hahn C."/>
            <person name="Garcia-Roger E.M."/>
            <person name="Carmona M.J."/>
            <person name="Serra M."/>
            <person name="Gomez A."/>
        </authorList>
    </citation>
    <scope>NUCLEOTIDE SEQUENCE [LARGE SCALE GENOMIC DNA]</scope>
    <source>
        <strain evidence="1">HYR1</strain>
    </source>
</reference>
<organism evidence="1 2">
    <name type="scientific">Brachionus plicatilis</name>
    <name type="common">Marine rotifer</name>
    <name type="synonym">Brachionus muelleri</name>
    <dbReference type="NCBI Taxonomy" id="10195"/>
    <lineage>
        <taxon>Eukaryota</taxon>
        <taxon>Metazoa</taxon>
        <taxon>Spiralia</taxon>
        <taxon>Gnathifera</taxon>
        <taxon>Rotifera</taxon>
        <taxon>Eurotatoria</taxon>
        <taxon>Monogononta</taxon>
        <taxon>Pseudotrocha</taxon>
        <taxon>Ploima</taxon>
        <taxon>Brachionidae</taxon>
        <taxon>Brachionus</taxon>
    </lineage>
</organism>
<dbReference type="EMBL" id="REGN01000117">
    <property type="protein sequence ID" value="RNA44349.1"/>
    <property type="molecule type" value="Genomic_DNA"/>
</dbReference>
<gene>
    <name evidence="1" type="ORF">BpHYR1_010331</name>
</gene>
<sequence>MFYFRKKLENFQFKHLYKYNFQFQIRLKTFFLDYDVLNNVFLTHLLHYLLIFFEDGCLCFLKSQLI</sequence>
<name>A0A3M7T8Q8_BRAPC</name>
<accession>A0A3M7T8Q8</accession>
<dbReference type="Proteomes" id="UP000276133">
    <property type="component" value="Unassembled WGS sequence"/>
</dbReference>
<keyword evidence="2" id="KW-1185">Reference proteome</keyword>
<comment type="caution">
    <text evidence="1">The sequence shown here is derived from an EMBL/GenBank/DDBJ whole genome shotgun (WGS) entry which is preliminary data.</text>
</comment>
<evidence type="ECO:0000313" key="1">
    <source>
        <dbReference type="EMBL" id="RNA44349.1"/>
    </source>
</evidence>
<evidence type="ECO:0000313" key="2">
    <source>
        <dbReference type="Proteomes" id="UP000276133"/>
    </source>
</evidence>
<protein>
    <submittedName>
        <fullName evidence="1">Uncharacterized protein</fullName>
    </submittedName>
</protein>
<proteinExistence type="predicted"/>
<dbReference type="AlphaFoldDB" id="A0A3M7T8Q8"/>